<proteinExistence type="predicted"/>
<keyword evidence="2" id="KW-1185">Reference proteome</keyword>
<organism evidence="1 2">
    <name type="scientific">Granulicella aggregans</name>
    <dbReference type="NCBI Taxonomy" id="474949"/>
    <lineage>
        <taxon>Bacteria</taxon>
        <taxon>Pseudomonadati</taxon>
        <taxon>Acidobacteriota</taxon>
        <taxon>Terriglobia</taxon>
        <taxon>Terriglobales</taxon>
        <taxon>Acidobacteriaceae</taxon>
        <taxon>Granulicella</taxon>
    </lineage>
</organism>
<evidence type="ECO:0000313" key="2">
    <source>
        <dbReference type="Proteomes" id="UP000540989"/>
    </source>
</evidence>
<reference evidence="1 2" key="1">
    <citation type="submission" date="2020-08" db="EMBL/GenBank/DDBJ databases">
        <title>Genomic Encyclopedia of Type Strains, Phase IV (KMG-V): Genome sequencing to study the core and pangenomes of soil and plant-associated prokaryotes.</title>
        <authorList>
            <person name="Whitman W."/>
        </authorList>
    </citation>
    <scope>NUCLEOTIDE SEQUENCE [LARGE SCALE GENOMIC DNA]</scope>
    <source>
        <strain evidence="1 2">M8UP14</strain>
    </source>
</reference>
<gene>
    <name evidence="1" type="ORF">HDF16_005321</name>
</gene>
<dbReference type="AlphaFoldDB" id="A0A7W7ZII5"/>
<accession>A0A7W7ZII5</accession>
<dbReference type="Proteomes" id="UP000540989">
    <property type="component" value="Unassembled WGS sequence"/>
</dbReference>
<sequence length="89" mass="10286">MTYYGNRLEFAGDVIERWESLELGATCRSRTTDSQGVKVEFTLSNIQRLEPDPALFEIPPGYTPAKVVNRRKNAPRQWQFNQGQLNRVQ</sequence>
<evidence type="ECO:0000313" key="1">
    <source>
        <dbReference type="EMBL" id="MBB5060585.1"/>
    </source>
</evidence>
<protein>
    <submittedName>
        <fullName evidence="1">Uncharacterized protein</fullName>
    </submittedName>
</protein>
<name>A0A7W7ZII5_9BACT</name>
<comment type="caution">
    <text evidence="1">The sequence shown here is derived from an EMBL/GenBank/DDBJ whole genome shotgun (WGS) entry which is preliminary data.</text>
</comment>
<dbReference type="EMBL" id="JACHIP010000015">
    <property type="protein sequence ID" value="MBB5060585.1"/>
    <property type="molecule type" value="Genomic_DNA"/>
</dbReference>